<dbReference type="EMBL" id="PKMF04000223">
    <property type="protein sequence ID" value="KAK7842276.1"/>
    <property type="molecule type" value="Genomic_DNA"/>
</dbReference>
<evidence type="ECO:0000313" key="8">
    <source>
        <dbReference type="Proteomes" id="UP000237347"/>
    </source>
</evidence>
<keyword evidence="8" id="KW-1185">Reference proteome</keyword>
<dbReference type="GO" id="GO:0016020">
    <property type="term" value="C:membrane"/>
    <property type="evidence" value="ECO:0007669"/>
    <property type="project" value="UniProtKB-SubCell"/>
</dbReference>
<sequence>MLVSVDTFNSTSSSSALSSLSLTNSSYLPNLTHSSKATPPSTASIPSNPLPSSSSSSFSPSSSSSPTPLPPSSLSFPISSSHSTQPFSLAILRLLHRRHRPDLRSPSQRHHLRANLRSHLSPLSNPRLPAQALCCRCGTRAAFCLQGLWVLQTGLSLYVEAFIPERCHELLDVLWSTDFFEISGFGVGVAVGVDGCDQLWVSNLEIGVDFVTKRMQIY</sequence>
<accession>A0AAW0KV99</accession>
<evidence type="ECO:0000256" key="5">
    <source>
        <dbReference type="ARBA" id="ARBA00023136"/>
    </source>
</evidence>
<feature type="region of interest" description="Disordered" evidence="6">
    <location>
        <begin position="28"/>
        <end position="82"/>
    </location>
</feature>
<feature type="compositionally biased region" description="Polar residues" evidence="6">
    <location>
        <begin position="33"/>
        <end position="43"/>
    </location>
</feature>
<evidence type="ECO:0000256" key="2">
    <source>
        <dbReference type="ARBA" id="ARBA00006948"/>
    </source>
</evidence>
<evidence type="ECO:0000313" key="7">
    <source>
        <dbReference type="EMBL" id="KAK7842276.1"/>
    </source>
</evidence>
<dbReference type="InterPro" id="IPR006904">
    <property type="entry name" value="DUF716"/>
</dbReference>
<name>A0AAW0KV99_QUESU</name>
<evidence type="ECO:0000256" key="6">
    <source>
        <dbReference type="SAM" id="MobiDB-lite"/>
    </source>
</evidence>
<gene>
    <name evidence="7" type="ORF">CFP56_014149</name>
</gene>
<keyword evidence="5" id="KW-0472">Membrane</keyword>
<evidence type="ECO:0000256" key="4">
    <source>
        <dbReference type="ARBA" id="ARBA00022989"/>
    </source>
</evidence>
<protein>
    <submittedName>
        <fullName evidence="7">Uncharacterized protein</fullName>
    </submittedName>
</protein>
<evidence type="ECO:0000256" key="1">
    <source>
        <dbReference type="ARBA" id="ARBA00004141"/>
    </source>
</evidence>
<proteinExistence type="inferred from homology"/>
<feature type="compositionally biased region" description="Low complexity" evidence="6">
    <location>
        <begin position="44"/>
        <end position="82"/>
    </location>
</feature>
<dbReference type="PANTHER" id="PTHR47830:SF1">
    <property type="entry name" value="OS11G0534100 PROTEIN"/>
    <property type="match status" value="1"/>
</dbReference>
<dbReference type="Proteomes" id="UP000237347">
    <property type="component" value="Unassembled WGS sequence"/>
</dbReference>
<organism evidence="7 8">
    <name type="scientific">Quercus suber</name>
    <name type="common">Cork oak</name>
    <dbReference type="NCBI Taxonomy" id="58331"/>
    <lineage>
        <taxon>Eukaryota</taxon>
        <taxon>Viridiplantae</taxon>
        <taxon>Streptophyta</taxon>
        <taxon>Embryophyta</taxon>
        <taxon>Tracheophyta</taxon>
        <taxon>Spermatophyta</taxon>
        <taxon>Magnoliopsida</taxon>
        <taxon>eudicotyledons</taxon>
        <taxon>Gunneridae</taxon>
        <taxon>Pentapetalae</taxon>
        <taxon>rosids</taxon>
        <taxon>fabids</taxon>
        <taxon>Fagales</taxon>
        <taxon>Fagaceae</taxon>
        <taxon>Quercus</taxon>
    </lineage>
</organism>
<comment type="caution">
    <text evidence="7">The sequence shown here is derived from an EMBL/GenBank/DDBJ whole genome shotgun (WGS) entry which is preliminary data.</text>
</comment>
<keyword evidence="4" id="KW-1133">Transmembrane helix</keyword>
<evidence type="ECO:0000256" key="3">
    <source>
        <dbReference type="ARBA" id="ARBA00022692"/>
    </source>
</evidence>
<dbReference type="AlphaFoldDB" id="A0AAW0KV99"/>
<comment type="subcellular location">
    <subcellularLocation>
        <location evidence="1">Membrane</location>
        <topology evidence="1">Multi-pass membrane protein</topology>
    </subcellularLocation>
</comment>
<comment type="similarity">
    <text evidence="2">Belongs to the TMEM45 family.</text>
</comment>
<dbReference type="PANTHER" id="PTHR47830">
    <property type="entry name" value="OS11G0534100 PROTEIN"/>
    <property type="match status" value="1"/>
</dbReference>
<dbReference type="Pfam" id="PF04819">
    <property type="entry name" value="DUF716"/>
    <property type="match status" value="1"/>
</dbReference>
<reference evidence="7 8" key="1">
    <citation type="journal article" date="2018" name="Sci. Data">
        <title>The draft genome sequence of cork oak.</title>
        <authorList>
            <person name="Ramos A.M."/>
            <person name="Usie A."/>
            <person name="Barbosa P."/>
            <person name="Barros P.M."/>
            <person name="Capote T."/>
            <person name="Chaves I."/>
            <person name="Simoes F."/>
            <person name="Abreu I."/>
            <person name="Carrasquinho I."/>
            <person name="Faro C."/>
            <person name="Guimaraes J.B."/>
            <person name="Mendonca D."/>
            <person name="Nobrega F."/>
            <person name="Rodrigues L."/>
            <person name="Saibo N.J.M."/>
            <person name="Varela M.C."/>
            <person name="Egas C."/>
            <person name="Matos J."/>
            <person name="Miguel C.M."/>
            <person name="Oliveira M.M."/>
            <person name="Ricardo C.P."/>
            <person name="Goncalves S."/>
        </authorList>
    </citation>
    <scope>NUCLEOTIDE SEQUENCE [LARGE SCALE GENOMIC DNA]</scope>
    <source>
        <strain evidence="8">cv. HL8</strain>
    </source>
</reference>
<keyword evidence="3" id="KW-0812">Transmembrane</keyword>